<name>U2EMM0_9GAMM</name>
<dbReference type="STRING" id="1033802.SSPSH_001490"/>
<evidence type="ECO:0000256" key="1">
    <source>
        <dbReference type="ARBA" id="ARBA00001946"/>
    </source>
</evidence>
<dbReference type="GO" id="GO:0016779">
    <property type="term" value="F:nucleotidyltransferase activity"/>
    <property type="evidence" value="ECO:0007669"/>
    <property type="project" value="UniProtKB-KW"/>
</dbReference>
<comment type="caution">
    <text evidence="11">The sequence shown here is derived from an EMBL/GenBank/DDBJ whole genome shotgun (WGS) entry which is preliminary data.</text>
</comment>
<dbReference type="InterPro" id="IPR002934">
    <property type="entry name" value="Polymerase_NTP_transf_dom"/>
</dbReference>
<keyword evidence="4" id="KW-0548">Nucleotidyltransferase</keyword>
<protein>
    <submittedName>
        <fullName evidence="11">Nucleotidyltransferase protein</fullName>
    </submittedName>
</protein>
<dbReference type="OrthoDB" id="9809323at2"/>
<dbReference type="GO" id="GO:0046872">
    <property type="term" value="F:metal ion binding"/>
    <property type="evidence" value="ECO:0007669"/>
    <property type="project" value="UniProtKB-KW"/>
</dbReference>
<evidence type="ECO:0000256" key="9">
    <source>
        <dbReference type="ARBA" id="ARBA00038276"/>
    </source>
</evidence>
<keyword evidence="7" id="KW-0067">ATP-binding</keyword>
<gene>
    <name evidence="11" type="ORF">SSPSH_001490</name>
</gene>
<keyword evidence="12" id="KW-1185">Reference proteome</keyword>
<keyword evidence="3" id="KW-0808">Transferase</keyword>
<dbReference type="InterPro" id="IPR043519">
    <property type="entry name" value="NT_sf"/>
</dbReference>
<dbReference type="Gene3D" id="3.30.460.10">
    <property type="entry name" value="Beta Polymerase, domain 2"/>
    <property type="match status" value="1"/>
</dbReference>
<evidence type="ECO:0000256" key="8">
    <source>
        <dbReference type="ARBA" id="ARBA00022842"/>
    </source>
</evidence>
<evidence type="ECO:0000256" key="5">
    <source>
        <dbReference type="ARBA" id="ARBA00022723"/>
    </source>
</evidence>
<evidence type="ECO:0000256" key="3">
    <source>
        <dbReference type="ARBA" id="ARBA00022679"/>
    </source>
</evidence>
<accession>U2EMM0</accession>
<evidence type="ECO:0000256" key="6">
    <source>
        <dbReference type="ARBA" id="ARBA00022741"/>
    </source>
</evidence>
<dbReference type="Pfam" id="PF01909">
    <property type="entry name" value="NTP_transf_2"/>
    <property type="match status" value="1"/>
</dbReference>
<dbReference type="PANTHER" id="PTHR33571:SF12">
    <property type="entry name" value="BSL3053 PROTEIN"/>
    <property type="match status" value="1"/>
</dbReference>
<dbReference type="EMBL" id="AFNV02000009">
    <property type="protein sequence ID" value="ERJ19422.1"/>
    <property type="molecule type" value="Genomic_DNA"/>
</dbReference>
<dbReference type="PANTHER" id="PTHR33571">
    <property type="entry name" value="SSL8005 PROTEIN"/>
    <property type="match status" value="1"/>
</dbReference>
<proteinExistence type="inferred from homology"/>
<dbReference type="SUPFAM" id="SSF81301">
    <property type="entry name" value="Nucleotidyltransferase"/>
    <property type="match status" value="1"/>
</dbReference>
<dbReference type="InterPro" id="IPR052038">
    <property type="entry name" value="Type-VII_TA_antitoxin"/>
</dbReference>
<evidence type="ECO:0000256" key="2">
    <source>
        <dbReference type="ARBA" id="ARBA00022649"/>
    </source>
</evidence>
<keyword evidence="8" id="KW-0460">Magnesium</keyword>
<evidence type="ECO:0000259" key="10">
    <source>
        <dbReference type="Pfam" id="PF01909"/>
    </source>
</evidence>
<evidence type="ECO:0000256" key="4">
    <source>
        <dbReference type="ARBA" id="ARBA00022695"/>
    </source>
</evidence>
<dbReference type="AlphaFoldDB" id="U2EMM0"/>
<dbReference type="CDD" id="cd05403">
    <property type="entry name" value="NT_KNTase_like"/>
    <property type="match status" value="1"/>
</dbReference>
<dbReference type="GO" id="GO:0005524">
    <property type="term" value="F:ATP binding"/>
    <property type="evidence" value="ECO:0007669"/>
    <property type="project" value="UniProtKB-KW"/>
</dbReference>
<comment type="similarity">
    <text evidence="9">Belongs to the MntA antitoxin family.</text>
</comment>
<keyword evidence="5" id="KW-0479">Metal-binding</keyword>
<organism evidence="11 12">
    <name type="scientific">Salinisphaera shabanensis E1L3A</name>
    <dbReference type="NCBI Taxonomy" id="1033802"/>
    <lineage>
        <taxon>Bacteria</taxon>
        <taxon>Pseudomonadati</taxon>
        <taxon>Pseudomonadota</taxon>
        <taxon>Gammaproteobacteria</taxon>
        <taxon>Salinisphaerales</taxon>
        <taxon>Salinisphaeraceae</taxon>
        <taxon>Salinisphaera</taxon>
    </lineage>
</organism>
<keyword evidence="2" id="KW-1277">Toxin-antitoxin system</keyword>
<evidence type="ECO:0000313" key="11">
    <source>
        <dbReference type="EMBL" id="ERJ19422.1"/>
    </source>
</evidence>
<comment type="cofactor">
    <cofactor evidence="1">
        <name>Mg(2+)</name>
        <dbReference type="ChEBI" id="CHEBI:18420"/>
    </cofactor>
</comment>
<feature type="domain" description="Polymerase nucleotidyl transferase" evidence="10">
    <location>
        <begin position="14"/>
        <end position="95"/>
    </location>
</feature>
<evidence type="ECO:0000256" key="7">
    <source>
        <dbReference type="ARBA" id="ARBA00022840"/>
    </source>
</evidence>
<reference evidence="11 12" key="1">
    <citation type="journal article" date="2011" name="J. Bacteriol.">
        <title>Genome sequence of Salinisphaera shabanensis, a gammaproteobacterium from the harsh, variable environment of the brine-seawater interface of the Shaban Deep in the Red Sea.</title>
        <authorList>
            <person name="Antunes A."/>
            <person name="Alam I."/>
            <person name="Bajic V.B."/>
            <person name="Stingl U."/>
        </authorList>
    </citation>
    <scope>NUCLEOTIDE SEQUENCE [LARGE SCALE GENOMIC DNA]</scope>
    <source>
        <strain evidence="11 12">E1L3A</strain>
    </source>
</reference>
<dbReference type="eggNOG" id="COG1669">
    <property type="taxonomic scope" value="Bacteria"/>
</dbReference>
<keyword evidence="6" id="KW-0547">Nucleotide-binding</keyword>
<dbReference type="Proteomes" id="UP000006242">
    <property type="component" value="Unassembled WGS sequence"/>
</dbReference>
<evidence type="ECO:0000313" key="12">
    <source>
        <dbReference type="Proteomes" id="UP000006242"/>
    </source>
</evidence>
<sequence length="102" mass="11432">MSGIVDEHTEELAALARRYGVARLELFGSAASGEFDPETSDLDFLVEFQNPGPEGKFNDYFGLLHELTVLFGRDVDLVSTRAIKNPYFLKSVNETRRTVYVA</sequence>
<reference evidence="11 12" key="2">
    <citation type="journal article" date="2013" name="PLoS ONE">
        <title>INDIGO - INtegrated Data Warehouse of MIcrobial GenOmes with Examples from the Red Sea Extremophiles.</title>
        <authorList>
            <person name="Alam I."/>
            <person name="Antunes A."/>
            <person name="Kamau A.A."/>
            <person name="Ba Alawi W."/>
            <person name="Kalkatawi M."/>
            <person name="Stingl U."/>
            <person name="Bajic V.B."/>
        </authorList>
    </citation>
    <scope>NUCLEOTIDE SEQUENCE [LARGE SCALE GENOMIC DNA]</scope>
    <source>
        <strain evidence="11 12">E1L3A</strain>
    </source>
</reference>